<name>N0E5M3_9MICO</name>
<feature type="transmembrane region" description="Helical" evidence="6">
    <location>
        <begin position="191"/>
        <end position="213"/>
    </location>
</feature>
<dbReference type="RefSeq" id="WP_010851258.1">
    <property type="nucleotide sequence ID" value="NZ_HF570956.1"/>
</dbReference>
<dbReference type="PANTHER" id="PTHR31885">
    <property type="entry name" value="GH04784P"/>
    <property type="match status" value="1"/>
</dbReference>
<evidence type="ECO:0000256" key="1">
    <source>
        <dbReference type="ARBA" id="ARBA00004141"/>
    </source>
</evidence>
<organism evidence="7 8">
    <name type="scientific">Phycicoccus elongatus Lp2</name>
    <dbReference type="NCBI Taxonomy" id="1193181"/>
    <lineage>
        <taxon>Bacteria</taxon>
        <taxon>Bacillati</taxon>
        <taxon>Actinomycetota</taxon>
        <taxon>Actinomycetes</taxon>
        <taxon>Micrococcales</taxon>
        <taxon>Intrasporangiaceae</taxon>
        <taxon>Phycicoccus</taxon>
    </lineage>
</organism>
<gene>
    <name evidence="7" type="ORF">BN10_930005</name>
</gene>
<keyword evidence="3 6" id="KW-0812">Transmembrane</keyword>
<evidence type="ECO:0000256" key="6">
    <source>
        <dbReference type="SAM" id="Phobius"/>
    </source>
</evidence>
<dbReference type="AlphaFoldDB" id="N0E5M3"/>
<evidence type="ECO:0000313" key="8">
    <source>
        <dbReference type="Proteomes" id="UP000013167"/>
    </source>
</evidence>
<dbReference type="InterPro" id="IPR012506">
    <property type="entry name" value="TMEM86B-like"/>
</dbReference>
<dbReference type="OrthoDB" id="4350515at2"/>
<keyword evidence="8" id="KW-1185">Reference proteome</keyword>
<dbReference type="Proteomes" id="UP000013167">
    <property type="component" value="Unassembled WGS sequence"/>
</dbReference>
<keyword evidence="5 6" id="KW-0472">Membrane</keyword>
<dbReference type="EMBL" id="CAIZ01000167">
    <property type="protein sequence ID" value="CCH71431.1"/>
    <property type="molecule type" value="Genomic_DNA"/>
</dbReference>
<sequence>MLVSLWVAFATCAILDWWCMVRPNRRLEAVVKPAAMLALVGVAIASGALGSAAGVMLVVALAFCTLGDVMLLGESDARFRAGLTSFLVGHVGYAVVFLLLGLERPSWAVGAALLLAVTLPLGWGVVRGAQRLGGTAMGAPVAVYIGVIGAMTVLAWMTGSWVIALGASTFLLSDLVLGHDKFVAPQSWARLAIMVLYLVAQAVLVVGVLGVLAT</sequence>
<dbReference type="HOGENOM" id="CLU_1288364_0_0_11"/>
<dbReference type="Pfam" id="PF07947">
    <property type="entry name" value="YhhN"/>
    <property type="match status" value="1"/>
</dbReference>
<dbReference type="GO" id="GO:0016020">
    <property type="term" value="C:membrane"/>
    <property type="evidence" value="ECO:0007669"/>
    <property type="project" value="UniProtKB-SubCell"/>
</dbReference>
<proteinExistence type="inferred from homology"/>
<evidence type="ECO:0000256" key="2">
    <source>
        <dbReference type="ARBA" id="ARBA00007375"/>
    </source>
</evidence>
<comment type="similarity">
    <text evidence="2">Belongs to the TMEM86 family.</text>
</comment>
<evidence type="ECO:0000313" key="7">
    <source>
        <dbReference type="EMBL" id="CCH71431.1"/>
    </source>
</evidence>
<dbReference type="STRING" id="1193181.BN10_930005"/>
<feature type="transmembrane region" description="Helical" evidence="6">
    <location>
        <begin position="138"/>
        <end position="156"/>
    </location>
</feature>
<keyword evidence="4 6" id="KW-1133">Transmembrane helix</keyword>
<dbReference type="GO" id="GO:0016787">
    <property type="term" value="F:hydrolase activity"/>
    <property type="evidence" value="ECO:0007669"/>
    <property type="project" value="TreeGrafter"/>
</dbReference>
<protein>
    <submittedName>
        <fullName evidence="7">Putative YhhN-like protein</fullName>
    </submittedName>
</protein>
<feature type="transmembrane region" description="Helical" evidence="6">
    <location>
        <begin position="39"/>
        <end position="67"/>
    </location>
</feature>
<dbReference type="eggNOG" id="COG3714">
    <property type="taxonomic scope" value="Bacteria"/>
</dbReference>
<comment type="caution">
    <text evidence="7">The sequence shown here is derived from an EMBL/GenBank/DDBJ whole genome shotgun (WGS) entry which is preliminary data.</text>
</comment>
<evidence type="ECO:0000256" key="3">
    <source>
        <dbReference type="ARBA" id="ARBA00022692"/>
    </source>
</evidence>
<reference evidence="7 8" key="1">
    <citation type="journal article" date="2013" name="ISME J.">
        <title>A metabolic model for members of the genus Tetrasphaera involved in enhanced biological phosphorus removal.</title>
        <authorList>
            <person name="Kristiansen R."/>
            <person name="Nguyen H.T.T."/>
            <person name="Saunders A.M."/>
            <person name="Nielsen J.L."/>
            <person name="Wimmer R."/>
            <person name="Le V.Q."/>
            <person name="McIlroy S.J."/>
            <person name="Petrovski S."/>
            <person name="Seviour R.J."/>
            <person name="Calteau A."/>
            <person name="Nielsen K.L."/>
            <person name="Nielsen P.H."/>
        </authorList>
    </citation>
    <scope>NUCLEOTIDE SEQUENCE [LARGE SCALE GENOMIC DNA]</scope>
    <source>
        <strain evidence="7 8">Lp2</strain>
    </source>
</reference>
<dbReference type="PANTHER" id="PTHR31885:SF6">
    <property type="entry name" value="GH04784P"/>
    <property type="match status" value="1"/>
</dbReference>
<evidence type="ECO:0000256" key="4">
    <source>
        <dbReference type="ARBA" id="ARBA00022989"/>
    </source>
</evidence>
<feature type="transmembrane region" description="Helical" evidence="6">
    <location>
        <begin position="79"/>
        <end position="100"/>
    </location>
</feature>
<evidence type="ECO:0000256" key="5">
    <source>
        <dbReference type="ARBA" id="ARBA00023136"/>
    </source>
</evidence>
<accession>N0E5M3</accession>
<feature type="transmembrane region" description="Helical" evidence="6">
    <location>
        <begin position="106"/>
        <end position="126"/>
    </location>
</feature>
<comment type="subcellular location">
    <subcellularLocation>
        <location evidence="1">Membrane</location>
        <topology evidence="1">Multi-pass membrane protein</topology>
    </subcellularLocation>
</comment>